<proteinExistence type="predicted"/>
<dbReference type="EMBL" id="JAKILK010000002">
    <property type="protein sequence ID" value="MCL1116787.1"/>
    <property type="molecule type" value="Genomic_DNA"/>
</dbReference>
<dbReference type="SUPFAM" id="SSF51556">
    <property type="entry name" value="Metallo-dependent hydrolases"/>
    <property type="match status" value="1"/>
</dbReference>
<dbReference type="PANTHER" id="PTHR43135">
    <property type="entry name" value="ALPHA-D-RIBOSE 1-METHYLPHOSPHONATE 5-TRIPHOSPHATE DIPHOSPHATASE"/>
    <property type="match status" value="1"/>
</dbReference>
<dbReference type="Pfam" id="PF01979">
    <property type="entry name" value="Amidohydro_1"/>
    <property type="match status" value="1"/>
</dbReference>
<evidence type="ECO:0000313" key="3">
    <source>
        <dbReference type="EMBL" id="MCL1116787.1"/>
    </source>
</evidence>
<dbReference type="InterPro" id="IPR032466">
    <property type="entry name" value="Metal_Hydrolase"/>
</dbReference>
<feature type="domain" description="Amidohydrolase-related" evidence="2">
    <location>
        <begin position="86"/>
        <end position="431"/>
    </location>
</feature>
<keyword evidence="1" id="KW-0732">Signal</keyword>
<dbReference type="PANTHER" id="PTHR43135:SF3">
    <property type="entry name" value="ALPHA-D-RIBOSE 1-METHYLPHOSPHONATE 5-TRIPHOSPHATE DIPHOSPHATASE"/>
    <property type="match status" value="1"/>
</dbReference>
<comment type="caution">
    <text evidence="3">The sequence shown here is derived from an EMBL/GenBank/DDBJ whole genome shotgun (WGS) entry which is preliminary data.</text>
</comment>
<dbReference type="CDD" id="cd01299">
    <property type="entry name" value="Met_dep_hydrolase_A"/>
    <property type="match status" value="1"/>
</dbReference>
<feature type="signal peptide" evidence="1">
    <location>
        <begin position="1"/>
        <end position="26"/>
    </location>
</feature>
<dbReference type="RefSeq" id="WP_188840352.1">
    <property type="nucleotide sequence ID" value="NZ_BMOT01000002.1"/>
</dbReference>
<dbReference type="Proteomes" id="UP001203212">
    <property type="component" value="Unassembled WGS sequence"/>
</dbReference>
<organism evidence="3 4">
    <name type="scientific">Shewanella aestuarii</name>
    <dbReference type="NCBI Taxonomy" id="1028752"/>
    <lineage>
        <taxon>Bacteria</taxon>
        <taxon>Pseudomonadati</taxon>
        <taxon>Pseudomonadota</taxon>
        <taxon>Gammaproteobacteria</taxon>
        <taxon>Alteromonadales</taxon>
        <taxon>Shewanellaceae</taxon>
        <taxon>Shewanella</taxon>
    </lineage>
</organism>
<keyword evidence="4" id="KW-1185">Reference proteome</keyword>
<dbReference type="Gene3D" id="3.20.20.140">
    <property type="entry name" value="Metal-dependent hydrolases"/>
    <property type="match status" value="1"/>
</dbReference>
<dbReference type="InterPro" id="IPR051781">
    <property type="entry name" value="Metallo-dep_Hydrolase"/>
</dbReference>
<sequence>MQTTLLSVNKLTLAMAGLLLAFSSQAAEISLLQAGQLLAVPGEKPTKEQTLVIKDGVIIDVLQGYVDSVSHSQDDTLKVIDLKQAFVMPGLMDMHVHLQGELGPKNDSQKLRMSDADVAMHSAYFAKKTLLAGFTTVRDLGAKAEQIYALRDAVNKGWVDGPRIIASGGVSVTGGHGDVDGMSPDLLDLYTEKTICDGPYDCRRATRRAIKFGADVIKITSTGGVLSDTNTGTGQQMESDELKEVIDAAHALGRKVASHAHSAAGINAALLAGVDSIEHGSYADKESIKLFKKTGAYLVPTLLAGDTVVQMAKTTDVLSPAIKEKAIRVGGDMMANFKASYQAGVKIAYGTDSGVSHHGDNAKEAVLMHSAGMSNMDILTSATVNAAELIDMSASLGTLEKGKIADIIATSQSPLDNIETLLNVPFVMKSGIVYKQE</sequence>
<dbReference type="InterPro" id="IPR006680">
    <property type="entry name" value="Amidohydro-rel"/>
</dbReference>
<accession>A0ABT0KZ86</accession>
<dbReference type="InterPro" id="IPR057744">
    <property type="entry name" value="OTAase-like"/>
</dbReference>
<evidence type="ECO:0000256" key="1">
    <source>
        <dbReference type="SAM" id="SignalP"/>
    </source>
</evidence>
<dbReference type="Gene3D" id="2.30.40.10">
    <property type="entry name" value="Urease, subunit C, domain 1"/>
    <property type="match status" value="1"/>
</dbReference>
<name>A0ABT0KZ86_9GAMM</name>
<dbReference type="SUPFAM" id="SSF51338">
    <property type="entry name" value="Composite domain of metallo-dependent hydrolases"/>
    <property type="match status" value="1"/>
</dbReference>
<protein>
    <submittedName>
        <fullName evidence="3">Amidohydrolase family protein</fullName>
    </submittedName>
</protein>
<evidence type="ECO:0000259" key="2">
    <source>
        <dbReference type="Pfam" id="PF01979"/>
    </source>
</evidence>
<gene>
    <name evidence="3" type="ORF">L2689_05935</name>
</gene>
<evidence type="ECO:0000313" key="4">
    <source>
        <dbReference type="Proteomes" id="UP001203212"/>
    </source>
</evidence>
<reference evidence="3 4" key="1">
    <citation type="submission" date="2022-01" db="EMBL/GenBank/DDBJ databases">
        <title>Whole genome-based taxonomy of the Shewanellaceae.</title>
        <authorList>
            <person name="Martin-Rodriguez A.J."/>
        </authorList>
    </citation>
    <scope>NUCLEOTIDE SEQUENCE [LARGE SCALE GENOMIC DNA]</scope>
    <source>
        <strain evidence="3 4">JCM 17801</strain>
    </source>
</reference>
<dbReference type="InterPro" id="IPR011059">
    <property type="entry name" value="Metal-dep_hydrolase_composite"/>
</dbReference>
<feature type="chain" id="PRO_5047055894" evidence="1">
    <location>
        <begin position="27"/>
        <end position="437"/>
    </location>
</feature>